<dbReference type="SUPFAM" id="SSF57783">
    <property type="entry name" value="Zinc beta-ribbon"/>
    <property type="match status" value="1"/>
</dbReference>
<dbReference type="CDD" id="cd03364">
    <property type="entry name" value="TOPRIM_DnaG_primases"/>
    <property type="match status" value="1"/>
</dbReference>
<dbReference type="GO" id="GO:0003899">
    <property type="term" value="F:DNA-directed RNA polymerase activity"/>
    <property type="evidence" value="ECO:0007669"/>
    <property type="project" value="UniProtKB-UniRule"/>
</dbReference>
<organism evidence="17 18">
    <name type="scientific">Falsarthrobacter nasiphocae</name>
    <dbReference type="NCBI Taxonomy" id="189863"/>
    <lineage>
        <taxon>Bacteria</taxon>
        <taxon>Bacillati</taxon>
        <taxon>Actinomycetota</taxon>
        <taxon>Actinomycetes</taxon>
        <taxon>Micrococcales</taxon>
        <taxon>Micrococcaceae</taxon>
        <taxon>Falsarthrobacter</taxon>
    </lineage>
</organism>
<dbReference type="Pfam" id="PF01807">
    <property type="entry name" value="Zn_ribbon_DnaG"/>
    <property type="match status" value="1"/>
</dbReference>
<dbReference type="Pfam" id="PF08278">
    <property type="entry name" value="DnaG_DnaB_bind"/>
    <property type="match status" value="1"/>
</dbReference>
<dbReference type="Pfam" id="PF13662">
    <property type="entry name" value="Toprim_4"/>
    <property type="match status" value="1"/>
</dbReference>
<evidence type="ECO:0000256" key="10">
    <source>
        <dbReference type="ARBA" id="ARBA00023125"/>
    </source>
</evidence>
<dbReference type="GO" id="GO:1990077">
    <property type="term" value="C:primosome complex"/>
    <property type="evidence" value="ECO:0007669"/>
    <property type="project" value="UniProtKB-KW"/>
</dbReference>
<keyword evidence="1 12" id="KW-0240">DNA-directed RNA polymerase</keyword>
<keyword evidence="3 12" id="KW-0808">Transferase</keyword>
<dbReference type="SMART" id="SM00400">
    <property type="entry name" value="ZnF_CHCC"/>
    <property type="match status" value="1"/>
</dbReference>
<evidence type="ECO:0000256" key="8">
    <source>
        <dbReference type="ARBA" id="ARBA00022833"/>
    </source>
</evidence>
<evidence type="ECO:0000256" key="15">
    <source>
        <dbReference type="SAM" id="MobiDB-lite"/>
    </source>
</evidence>
<dbReference type="SMART" id="SM00493">
    <property type="entry name" value="TOPRIM"/>
    <property type="match status" value="1"/>
</dbReference>
<dbReference type="GO" id="GO:0000428">
    <property type="term" value="C:DNA-directed RNA polymerase complex"/>
    <property type="evidence" value="ECO:0007669"/>
    <property type="project" value="UniProtKB-KW"/>
</dbReference>
<keyword evidence="8 12" id="KW-0862">Zinc</keyword>
<dbReference type="GO" id="GO:0005737">
    <property type="term" value="C:cytoplasm"/>
    <property type="evidence" value="ECO:0007669"/>
    <property type="project" value="TreeGrafter"/>
</dbReference>
<keyword evidence="11 12" id="KW-0804">Transcription</keyword>
<evidence type="ECO:0000256" key="2">
    <source>
        <dbReference type="ARBA" id="ARBA00022515"/>
    </source>
</evidence>
<evidence type="ECO:0000256" key="11">
    <source>
        <dbReference type="ARBA" id="ARBA00023163"/>
    </source>
</evidence>
<dbReference type="HAMAP" id="MF_00974">
    <property type="entry name" value="DNA_primase_DnaG"/>
    <property type="match status" value="1"/>
</dbReference>
<dbReference type="Gene3D" id="3.90.580.10">
    <property type="entry name" value="Zinc finger, CHC2-type domain"/>
    <property type="match status" value="1"/>
</dbReference>
<comment type="similarity">
    <text evidence="12 13">Belongs to the DnaG primase family.</text>
</comment>
<evidence type="ECO:0000256" key="13">
    <source>
        <dbReference type="PIRNR" id="PIRNR002811"/>
    </source>
</evidence>
<sequence length="616" mass="68029">MGGLIKRDVIDAVRDRADIRSVVETYVSLRSSGVGSYKGLCPFHDERTPSFYIRTSTNTYHCFGCGEGGDVISFLQKQDHTTFAETVEKLAQMTGIPVEYEDGGTGAKPEEIGRRRRLLDAHKIAEEFFAEKLKDPEAAPARAFLAGRGFDGQAARDFGCGYAPQGWDALLKHLTSKGFTREELLEGGLVSQGQRGVYDRFRGRLIWPIRDLTGATIGFGARKLYEDDQGPKYLNTPETPLYKKSQVLYGVDTAKKAISQRREIVVVEGYTDVMAARLAGIETAVATCGTAFGADHIKVARRLMRDDGPGGSVIFTFDGDEAGQRAALRAFEEDQKFVAQTYVVVEPNGMDPCDVRLTRGDQAVRDLIASKRPLFEFAIRSQIARFDVSTAEGRVGALRAAAEIVSQIRDSTLRPEYARQLSQWLGMDLGTVEQAVGSAGRSRGSASRTASMAEQPARPSVSLDLRDPVTRLERDVMAVALQMPQLLDKLRWPPFTRLRLHTPALAAVHVGILAAARNQVPLPRWVAGVAEHVPDELRPMVYELSALPVPARDEDSMLHYGAEVLGRISEMNITRQKADLVSELSRLDPEADRERAGQVSRALLDLEKQRRALRRD</sequence>
<dbReference type="GO" id="GO:0003677">
    <property type="term" value="F:DNA binding"/>
    <property type="evidence" value="ECO:0007669"/>
    <property type="project" value="UniProtKB-KW"/>
</dbReference>
<dbReference type="SUPFAM" id="SSF56731">
    <property type="entry name" value="DNA primase core"/>
    <property type="match status" value="1"/>
</dbReference>
<dbReference type="FunFam" id="3.90.980.10:FF:000001">
    <property type="entry name" value="DNA primase"/>
    <property type="match status" value="1"/>
</dbReference>
<dbReference type="PROSITE" id="PS50880">
    <property type="entry name" value="TOPRIM"/>
    <property type="match status" value="1"/>
</dbReference>
<evidence type="ECO:0000313" key="17">
    <source>
        <dbReference type="EMBL" id="MDR6892622.1"/>
    </source>
</evidence>
<evidence type="ECO:0000256" key="3">
    <source>
        <dbReference type="ARBA" id="ARBA00022679"/>
    </source>
</evidence>
<dbReference type="PANTHER" id="PTHR30313">
    <property type="entry name" value="DNA PRIMASE"/>
    <property type="match status" value="1"/>
</dbReference>
<comment type="cofactor">
    <cofactor evidence="12 13 14">
        <name>Zn(2+)</name>
        <dbReference type="ChEBI" id="CHEBI:29105"/>
    </cofactor>
    <text evidence="12 13 14">Binds 1 zinc ion per monomer.</text>
</comment>
<comment type="caution">
    <text evidence="17">The sequence shown here is derived from an EMBL/GenBank/DDBJ whole genome shotgun (WGS) entry which is preliminary data.</text>
</comment>
<dbReference type="Pfam" id="PF10410">
    <property type="entry name" value="DnaB_bind"/>
    <property type="match status" value="1"/>
</dbReference>
<dbReference type="AlphaFoldDB" id="A0AAE3YH49"/>
<comment type="catalytic activity">
    <reaction evidence="12">
        <text>ssDNA + n NTP = ssDNA/pppN(pN)n-1 hybrid + (n-1) diphosphate.</text>
        <dbReference type="EC" id="2.7.7.101"/>
    </reaction>
</comment>
<dbReference type="EMBL" id="JAVDUI010000001">
    <property type="protein sequence ID" value="MDR6892622.1"/>
    <property type="molecule type" value="Genomic_DNA"/>
</dbReference>
<feature type="zinc finger region" description="CHC2-type" evidence="12 14">
    <location>
        <begin position="41"/>
        <end position="65"/>
    </location>
</feature>
<dbReference type="GO" id="GO:0006269">
    <property type="term" value="P:DNA replication, synthesis of primer"/>
    <property type="evidence" value="ECO:0007669"/>
    <property type="project" value="UniProtKB-UniRule"/>
</dbReference>
<dbReference type="Proteomes" id="UP001247307">
    <property type="component" value="Unassembled WGS sequence"/>
</dbReference>
<dbReference type="EC" id="2.7.7.101" evidence="12"/>
<evidence type="ECO:0000256" key="5">
    <source>
        <dbReference type="ARBA" id="ARBA00022705"/>
    </source>
</evidence>
<dbReference type="GO" id="GO:0008270">
    <property type="term" value="F:zinc ion binding"/>
    <property type="evidence" value="ECO:0007669"/>
    <property type="project" value="UniProtKB-UniRule"/>
</dbReference>
<evidence type="ECO:0000256" key="4">
    <source>
        <dbReference type="ARBA" id="ARBA00022695"/>
    </source>
</evidence>
<evidence type="ECO:0000256" key="6">
    <source>
        <dbReference type="ARBA" id="ARBA00022723"/>
    </source>
</evidence>
<evidence type="ECO:0000256" key="9">
    <source>
        <dbReference type="ARBA" id="ARBA00022842"/>
    </source>
</evidence>
<keyword evidence="10 12" id="KW-0238">DNA-binding</keyword>
<keyword evidence="18" id="KW-1185">Reference proteome</keyword>
<evidence type="ECO:0000256" key="12">
    <source>
        <dbReference type="HAMAP-Rule" id="MF_00974"/>
    </source>
</evidence>
<feature type="region of interest" description="Disordered" evidence="15">
    <location>
        <begin position="436"/>
        <end position="460"/>
    </location>
</feature>
<feature type="compositionally biased region" description="Low complexity" evidence="15">
    <location>
        <begin position="437"/>
        <end position="451"/>
    </location>
</feature>
<dbReference type="InterPro" id="IPR050219">
    <property type="entry name" value="DnaG_primase"/>
</dbReference>
<proteinExistence type="inferred from homology"/>
<dbReference type="InterPro" id="IPR013173">
    <property type="entry name" value="DNA_primase_DnaG_DnaB-bd_dom"/>
</dbReference>
<evidence type="ECO:0000256" key="14">
    <source>
        <dbReference type="PIRSR" id="PIRSR002811-1"/>
    </source>
</evidence>
<comment type="function">
    <text evidence="12 13">RNA polymerase that catalyzes the synthesis of short RNA molecules used as primers for DNA polymerase during DNA replication.</text>
</comment>
<gene>
    <name evidence="12" type="primary">dnaG</name>
    <name evidence="17" type="ORF">J2S35_001562</name>
</gene>
<evidence type="ECO:0000259" key="16">
    <source>
        <dbReference type="PROSITE" id="PS50880"/>
    </source>
</evidence>
<dbReference type="InterPro" id="IPR013264">
    <property type="entry name" value="DNAG_N"/>
</dbReference>
<keyword evidence="6 12" id="KW-0479">Metal-binding</keyword>
<keyword evidence="9" id="KW-0460">Magnesium</keyword>
<dbReference type="InterPro" id="IPR002694">
    <property type="entry name" value="Znf_CHC2"/>
</dbReference>
<comment type="domain">
    <text evidence="12">Contains an N-terminal zinc-binding domain, a central core domain that contains the primase activity, and a C-terminal DnaB-binding domain.</text>
</comment>
<evidence type="ECO:0000256" key="1">
    <source>
        <dbReference type="ARBA" id="ARBA00022478"/>
    </source>
</evidence>
<accession>A0AAE3YH49</accession>
<keyword evidence="7 12" id="KW-0863">Zinc-finger</keyword>
<dbReference type="FunFam" id="3.90.580.10:FF:000001">
    <property type="entry name" value="DNA primase"/>
    <property type="match status" value="1"/>
</dbReference>
<dbReference type="InterPro" id="IPR037068">
    <property type="entry name" value="DNA_primase_core_N_sf"/>
</dbReference>
<keyword evidence="2 12" id="KW-0639">Primosome</keyword>
<name>A0AAE3YH49_9MICC</name>
<keyword evidence="5 12" id="KW-0235">DNA replication</keyword>
<dbReference type="InterPro" id="IPR019475">
    <property type="entry name" value="DNA_primase_DnaB-bd"/>
</dbReference>
<dbReference type="NCBIfam" id="TIGR01391">
    <property type="entry name" value="dnaG"/>
    <property type="match status" value="1"/>
</dbReference>
<protein>
    <recommendedName>
        <fullName evidence="12 13">DNA primase</fullName>
        <ecNumber evidence="12">2.7.7.101</ecNumber>
    </recommendedName>
</protein>
<dbReference type="InterPro" id="IPR036977">
    <property type="entry name" value="DNA_primase_Znf_CHC2"/>
</dbReference>
<keyword evidence="4 12" id="KW-0548">Nucleotidyltransferase</keyword>
<dbReference type="InterPro" id="IPR030846">
    <property type="entry name" value="DnaG_bac"/>
</dbReference>
<reference evidence="17" key="1">
    <citation type="submission" date="2023-07" db="EMBL/GenBank/DDBJ databases">
        <title>Sequencing the genomes of 1000 actinobacteria strains.</title>
        <authorList>
            <person name="Klenk H.-P."/>
        </authorList>
    </citation>
    <scope>NUCLEOTIDE SEQUENCE</scope>
    <source>
        <strain evidence="17">DSM 13988</strain>
    </source>
</reference>
<dbReference type="InterPro" id="IPR006171">
    <property type="entry name" value="TOPRIM_dom"/>
</dbReference>
<dbReference type="PIRSF" id="PIRSF002811">
    <property type="entry name" value="DnaG"/>
    <property type="match status" value="1"/>
</dbReference>
<dbReference type="Gene3D" id="3.40.1360.10">
    <property type="match status" value="1"/>
</dbReference>
<evidence type="ECO:0000256" key="7">
    <source>
        <dbReference type="ARBA" id="ARBA00022771"/>
    </source>
</evidence>
<comment type="subunit">
    <text evidence="12">Monomer. Interacts with DnaB.</text>
</comment>
<dbReference type="Gene3D" id="3.90.980.10">
    <property type="entry name" value="DNA primase, catalytic core, N-terminal domain"/>
    <property type="match status" value="1"/>
</dbReference>
<dbReference type="InterPro" id="IPR034151">
    <property type="entry name" value="TOPRIM_DnaG_bac"/>
</dbReference>
<dbReference type="RefSeq" id="WP_309851917.1">
    <property type="nucleotide sequence ID" value="NZ_BAAAIU010000020.1"/>
</dbReference>
<dbReference type="Pfam" id="PF08275">
    <property type="entry name" value="DNAG_N"/>
    <property type="match status" value="1"/>
</dbReference>
<dbReference type="PANTHER" id="PTHR30313:SF2">
    <property type="entry name" value="DNA PRIMASE"/>
    <property type="match status" value="1"/>
</dbReference>
<evidence type="ECO:0000313" key="18">
    <source>
        <dbReference type="Proteomes" id="UP001247307"/>
    </source>
</evidence>
<feature type="domain" description="Toprim" evidence="16">
    <location>
        <begin position="262"/>
        <end position="349"/>
    </location>
</feature>
<dbReference type="InterPro" id="IPR006295">
    <property type="entry name" value="DNA_primase_DnaG"/>
</dbReference>